<gene>
    <name evidence="3" type="ORF">CD30_04305</name>
</gene>
<dbReference type="SMART" id="SM00867">
    <property type="entry name" value="YceI"/>
    <property type="match status" value="1"/>
</dbReference>
<evidence type="ECO:0000313" key="3">
    <source>
        <dbReference type="EMBL" id="KGR91805.1"/>
    </source>
</evidence>
<dbReference type="PANTHER" id="PTHR34406:SF1">
    <property type="entry name" value="PROTEIN YCEI"/>
    <property type="match status" value="1"/>
</dbReference>
<comment type="caution">
    <text evidence="3">The sequence shown here is derived from an EMBL/GenBank/DDBJ whole genome shotgun (WGS) entry which is preliminary data.</text>
</comment>
<evidence type="ECO:0000313" key="4">
    <source>
        <dbReference type="Proteomes" id="UP000030595"/>
    </source>
</evidence>
<accession>A0A0A3J7V1</accession>
<dbReference type="Pfam" id="PF04264">
    <property type="entry name" value="YceI"/>
    <property type="match status" value="1"/>
</dbReference>
<reference evidence="3 4" key="1">
    <citation type="submission" date="2014-02" db="EMBL/GenBank/DDBJ databases">
        <title>Draft genome sequence of Lysinibacillus massiliensis CCUG 49529.</title>
        <authorList>
            <person name="Zhang F."/>
            <person name="Wang G."/>
            <person name="Zhang L."/>
        </authorList>
    </citation>
    <scope>NUCLEOTIDE SEQUENCE [LARGE SCALE GENOMIC DNA]</scope>
    <source>
        <strain evidence="3 4">CCUG 49529</strain>
    </source>
</reference>
<feature type="domain" description="Lipid/polyisoprenoid-binding YceI-like" evidence="2">
    <location>
        <begin position="2"/>
        <end position="172"/>
    </location>
</feature>
<dbReference type="Gene3D" id="2.40.128.110">
    <property type="entry name" value="Lipid/polyisoprenoid-binding, YceI-like"/>
    <property type="match status" value="1"/>
</dbReference>
<dbReference type="EMBL" id="JPVQ01000004">
    <property type="protein sequence ID" value="KGR91805.1"/>
    <property type="molecule type" value="Genomic_DNA"/>
</dbReference>
<organism evidence="3 4">
    <name type="scientific">Ureibacillus massiliensis 4400831 = CIP 108448 = CCUG 49529</name>
    <dbReference type="NCBI Taxonomy" id="1211035"/>
    <lineage>
        <taxon>Bacteria</taxon>
        <taxon>Bacillati</taxon>
        <taxon>Bacillota</taxon>
        <taxon>Bacilli</taxon>
        <taxon>Bacillales</taxon>
        <taxon>Caryophanaceae</taxon>
        <taxon>Ureibacillus</taxon>
    </lineage>
</organism>
<dbReference type="eggNOG" id="COG2353">
    <property type="taxonomic scope" value="Bacteria"/>
</dbReference>
<dbReference type="InterPro" id="IPR036761">
    <property type="entry name" value="TTHA0802/YceI-like_sf"/>
</dbReference>
<protein>
    <recommendedName>
        <fullName evidence="2">Lipid/polyisoprenoid-binding YceI-like domain-containing protein</fullName>
    </recommendedName>
</protein>
<evidence type="ECO:0000256" key="1">
    <source>
        <dbReference type="ARBA" id="ARBA00008812"/>
    </source>
</evidence>
<keyword evidence="4" id="KW-1185">Reference proteome</keyword>
<comment type="similarity">
    <text evidence="1">Belongs to the UPF0312 family.</text>
</comment>
<dbReference type="SUPFAM" id="SSF101874">
    <property type="entry name" value="YceI-like"/>
    <property type="match status" value="1"/>
</dbReference>
<dbReference type="PANTHER" id="PTHR34406">
    <property type="entry name" value="PROTEIN YCEI"/>
    <property type="match status" value="1"/>
</dbReference>
<dbReference type="InterPro" id="IPR007372">
    <property type="entry name" value="Lipid/polyisoprenoid-bd_YceI"/>
</dbReference>
<dbReference type="AlphaFoldDB" id="A0A0A3J7V1"/>
<dbReference type="Proteomes" id="UP000030595">
    <property type="component" value="Unassembled WGS sequence"/>
</dbReference>
<proteinExistence type="inferred from homology"/>
<sequence length="174" mass="19656">MDYAIDFPHSAISFTVKHMGIANVNGVFGSYSAIIKTKSIESLEDVFISFDIDVPSLSTSDQSRDKHLISADFFDADRFPKIKFNSSKIERLTDSTFNLIGDLTIKDITKPTTFFVECTGQVKNPWGQDTYGFTANSSINRYDFNLRYNKILESGSFLIGENVDVYIDLEIYPL</sequence>
<dbReference type="OrthoDB" id="2991163at2"/>
<evidence type="ECO:0000259" key="2">
    <source>
        <dbReference type="SMART" id="SM00867"/>
    </source>
</evidence>
<dbReference type="RefSeq" id="WP_036172783.1">
    <property type="nucleotide sequence ID" value="NZ_AVCZ01000004.1"/>
</dbReference>
<name>A0A0A3J7V1_9BACL</name>